<accession>A0A367K8P1</accession>
<feature type="non-terminal residue" evidence="6">
    <location>
        <position position="1"/>
    </location>
</feature>
<evidence type="ECO:0000259" key="5">
    <source>
        <dbReference type="PROSITE" id="PS50181"/>
    </source>
</evidence>
<feature type="compositionally biased region" description="Polar residues" evidence="4">
    <location>
        <begin position="42"/>
        <end position="53"/>
    </location>
</feature>
<name>A0A367K8P1_RHIST</name>
<dbReference type="InterPro" id="IPR020472">
    <property type="entry name" value="WD40_PAC1"/>
</dbReference>
<feature type="repeat" description="WD" evidence="3">
    <location>
        <begin position="430"/>
        <end position="460"/>
    </location>
</feature>
<feature type="repeat" description="WD" evidence="3">
    <location>
        <begin position="237"/>
        <end position="271"/>
    </location>
</feature>
<dbReference type="Proteomes" id="UP000253551">
    <property type="component" value="Unassembled WGS sequence"/>
</dbReference>
<dbReference type="CDD" id="cd00200">
    <property type="entry name" value="WD40"/>
    <property type="match status" value="1"/>
</dbReference>
<keyword evidence="6" id="KW-0436">Ligase</keyword>
<dbReference type="InterPro" id="IPR015943">
    <property type="entry name" value="WD40/YVTN_repeat-like_dom_sf"/>
</dbReference>
<feature type="repeat" description="WD" evidence="3">
    <location>
        <begin position="470"/>
        <end position="508"/>
    </location>
</feature>
<dbReference type="SMART" id="SM00256">
    <property type="entry name" value="FBOX"/>
    <property type="match status" value="1"/>
</dbReference>
<dbReference type="InterPro" id="IPR036322">
    <property type="entry name" value="WD40_repeat_dom_sf"/>
</dbReference>
<keyword evidence="2" id="KW-0677">Repeat</keyword>
<keyword evidence="1 3" id="KW-0853">WD repeat</keyword>
<dbReference type="GO" id="GO:1990234">
    <property type="term" value="C:transferase complex"/>
    <property type="evidence" value="ECO:0007669"/>
    <property type="project" value="UniProtKB-ARBA"/>
</dbReference>
<dbReference type="PANTHER" id="PTHR22847:SF637">
    <property type="entry name" value="WD REPEAT DOMAIN 5B"/>
    <property type="match status" value="1"/>
</dbReference>
<protein>
    <submittedName>
        <fullName evidence="6">SCF ubiquitin ligase complex subunit cdc4</fullName>
    </submittedName>
</protein>
<proteinExistence type="predicted"/>
<feature type="repeat" description="WD" evidence="3">
    <location>
        <begin position="348"/>
        <end position="387"/>
    </location>
</feature>
<evidence type="ECO:0000313" key="7">
    <source>
        <dbReference type="Proteomes" id="UP000253551"/>
    </source>
</evidence>
<dbReference type="InterPro" id="IPR001810">
    <property type="entry name" value="F-box_dom"/>
</dbReference>
<feature type="repeat" description="WD" evidence="3">
    <location>
        <begin position="301"/>
        <end position="320"/>
    </location>
</feature>
<dbReference type="Gene3D" id="1.20.1280.50">
    <property type="match status" value="1"/>
</dbReference>
<organism evidence="6 7">
    <name type="scientific">Rhizopus stolonifer</name>
    <name type="common">Rhizopus nigricans</name>
    <dbReference type="NCBI Taxonomy" id="4846"/>
    <lineage>
        <taxon>Eukaryota</taxon>
        <taxon>Fungi</taxon>
        <taxon>Fungi incertae sedis</taxon>
        <taxon>Mucoromycota</taxon>
        <taxon>Mucoromycotina</taxon>
        <taxon>Mucoromycetes</taxon>
        <taxon>Mucorales</taxon>
        <taxon>Mucorineae</taxon>
        <taxon>Rhizopodaceae</taxon>
        <taxon>Rhizopus</taxon>
    </lineage>
</organism>
<dbReference type="PROSITE" id="PS50294">
    <property type="entry name" value="WD_REPEATS_REGION"/>
    <property type="match status" value="3"/>
</dbReference>
<dbReference type="PANTHER" id="PTHR22847">
    <property type="entry name" value="WD40 REPEAT PROTEIN"/>
    <property type="match status" value="1"/>
</dbReference>
<dbReference type="PROSITE" id="PS50082">
    <property type="entry name" value="WD_REPEATS_2"/>
    <property type="match status" value="6"/>
</dbReference>
<dbReference type="STRING" id="4846.A0A367K8P1"/>
<dbReference type="SUPFAM" id="SSF81383">
    <property type="entry name" value="F-box domain"/>
    <property type="match status" value="1"/>
</dbReference>
<keyword evidence="7" id="KW-1185">Reference proteome</keyword>
<dbReference type="InterPro" id="IPR019775">
    <property type="entry name" value="WD40_repeat_CS"/>
</dbReference>
<dbReference type="SMART" id="SM00320">
    <property type="entry name" value="WD40"/>
    <property type="match status" value="7"/>
</dbReference>
<gene>
    <name evidence="6" type="primary">CDC4_1</name>
    <name evidence="6" type="ORF">CU098_003053</name>
</gene>
<dbReference type="EMBL" id="PJQM01002049">
    <property type="protein sequence ID" value="RCH98584.1"/>
    <property type="molecule type" value="Genomic_DNA"/>
</dbReference>
<reference evidence="6 7" key="1">
    <citation type="journal article" date="2018" name="G3 (Bethesda)">
        <title>Phylogenetic and Phylogenomic Definition of Rhizopus Species.</title>
        <authorList>
            <person name="Gryganskyi A.P."/>
            <person name="Golan J."/>
            <person name="Dolatabadi S."/>
            <person name="Mondo S."/>
            <person name="Robb S."/>
            <person name="Idnurm A."/>
            <person name="Muszewska A."/>
            <person name="Steczkiewicz K."/>
            <person name="Masonjones S."/>
            <person name="Liao H.L."/>
            <person name="Gajdeczka M.T."/>
            <person name="Anike F."/>
            <person name="Vuek A."/>
            <person name="Anishchenko I.M."/>
            <person name="Voigt K."/>
            <person name="de Hoog G.S."/>
            <person name="Smith M.E."/>
            <person name="Heitman J."/>
            <person name="Vilgalys R."/>
            <person name="Stajich J.E."/>
        </authorList>
    </citation>
    <scope>NUCLEOTIDE SEQUENCE [LARGE SCALE GENOMIC DNA]</scope>
    <source>
        <strain evidence="6 7">LSU 92-RS-03</strain>
    </source>
</reference>
<dbReference type="OrthoDB" id="190105at2759"/>
<evidence type="ECO:0000256" key="1">
    <source>
        <dbReference type="ARBA" id="ARBA00022574"/>
    </source>
</evidence>
<sequence>IPQTRKRTASFWEEEENEKPYKRTEISTDDEPESNYADDIGSPNSALPSPISDTEQEWPLEDMRETFDALPSPVQKYALFQLLKRSHRNTLKATKDTILHHLRKDLLLSLPLSIAHHILSFVDVPSLCRATAVNSSWKDLIDNAHKAWEFKLVENNFTPTPRELTDSSPTPYKNMVRRHTIMRRNWRLNKHRKLLLEGHEDDLITCLQFDEDKVITGSDDHRIHMYDVNTGQLKNVMEGHEGGVWALEYVDNTLVTGSIDRTVRVWDIERGLCRFVLRGHTSTVRCLKIVMPSIIDGQLQPSEPLIISGSRDMTIRVWKLPDLNDLPLPLIDLVEDDFISRKYLKFTLKEHESSVRDIAVHGNTLVSGGYDNTVIVWDLATGESRHLLKGHTMKVYCVAIDPKRRHCISGSLDSSVRIWGLDDGECKFVLQGHAILVGLIGLADDFLVSAAADYTLRTWDPSTGDRHCILAGHRGPITAFQHDQHKIVSGSEGAVKMWDTKTGELLHDLIQDVTSVWRICFNERRCISAVKSHSQNSTQLVVLDYGFHDLEDELL</sequence>
<evidence type="ECO:0000313" key="6">
    <source>
        <dbReference type="EMBL" id="RCH98584.1"/>
    </source>
</evidence>
<dbReference type="InterPro" id="IPR036047">
    <property type="entry name" value="F-box-like_dom_sf"/>
</dbReference>
<feature type="region of interest" description="Disordered" evidence="4">
    <location>
        <begin position="1"/>
        <end position="54"/>
    </location>
</feature>
<dbReference type="SUPFAM" id="SSF50978">
    <property type="entry name" value="WD40 repeat-like"/>
    <property type="match status" value="1"/>
</dbReference>
<comment type="caution">
    <text evidence="6">The sequence shown here is derived from an EMBL/GenBank/DDBJ whole genome shotgun (WGS) entry which is preliminary data.</text>
</comment>
<dbReference type="PROSITE" id="PS00678">
    <property type="entry name" value="WD_REPEATS_1"/>
    <property type="match status" value="2"/>
</dbReference>
<dbReference type="GO" id="GO:0016874">
    <property type="term" value="F:ligase activity"/>
    <property type="evidence" value="ECO:0007669"/>
    <property type="project" value="UniProtKB-KW"/>
</dbReference>
<evidence type="ECO:0000256" key="4">
    <source>
        <dbReference type="SAM" id="MobiDB-lite"/>
    </source>
</evidence>
<dbReference type="AlphaFoldDB" id="A0A367K8P1"/>
<dbReference type="Pfam" id="PF00400">
    <property type="entry name" value="WD40"/>
    <property type="match status" value="6"/>
</dbReference>
<feature type="domain" description="F-box" evidence="5">
    <location>
        <begin position="104"/>
        <end position="151"/>
    </location>
</feature>
<dbReference type="Pfam" id="PF12937">
    <property type="entry name" value="F-box-like"/>
    <property type="match status" value="1"/>
</dbReference>
<feature type="repeat" description="WD" evidence="3">
    <location>
        <begin position="388"/>
        <end position="429"/>
    </location>
</feature>
<dbReference type="InterPro" id="IPR001680">
    <property type="entry name" value="WD40_rpt"/>
</dbReference>
<dbReference type="Gene3D" id="2.130.10.10">
    <property type="entry name" value="YVTN repeat-like/Quinoprotein amine dehydrogenase"/>
    <property type="match status" value="1"/>
</dbReference>
<evidence type="ECO:0000256" key="2">
    <source>
        <dbReference type="ARBA" id="ARBA00022737"/>
    </source>
</evidence>
<dbReference type="PRINTS" id="PR00320">
    <property type="entry name" value="GPROTEINBRPT"/>
</dbReference>
<evidence type="ECO:0000256" key="3">
    <source>
        <dbReference type="PROSITE-ProRule" id="PRU00221"/>
    </source>
</evidence>
<dbReference type="PROSITE" id="PS50181">
    <property type="entry name" value="FBOX"/>
    <property type="match status" value="1"/>
</dbReference>